<evidence type="ECO:0000313" key="2">
    <source>
        <dbReference type="EMBL" id="KAK7724662.1"/>
    </source>
</evidence>
<feature type="region of interest" description="Disordered" evidence="1">
    <location>
        <begin position="1"/>
        <end position="30"/>
    </location>
</feature>
<name>A0ABR1P255_DIAER</name>
<sequence length="570" mass="65460">MGGSKATEKPSRRTQHNYHADPESDHPKGIHHEVQKGREIPEAVDDMWRQDYQDLLLKYDGMKETSAAQEQEIAFLRKHISEISSNDEMNRRMDEVQDQLLQVSISIDWFTNEHYKIIDENNKRSQHKFSMRNNLDRLSRTLLTVTEENTALKERLRTREDTLTESKKDELESIVESEEQFRSGALTIHRKKATSNLRSPEAERHSSQLRSPQEQLVHNQERPADDLVKEIAATRAELLTLQSTLESAKMHIIKIGGNLGALLPRETARRDFNSLVVAVQIWITTCVLPSISSAEQCFQASERAQNVWAGDTALRISRYRNQDFFVASKFPCADDNIFLVMIFDILIDKVFSAKVRSTDEGLQREIDVIKQLESSMKLNSESNRTRKETQALRDDFSHALTHFIIRSICLAEILGPNNQAALDAATISIRQDVVVPAIELGDKMACAIDKYTMDVSSYRSVPCAFQTQFFRDLGNLDCKNLTGDPPRFRIEKMQKQLSDDEIRGRLKAICPAIPALLLTEVDDKTWGPPTTLVKEQVWVAWDSRRSSTLRPEQRGFFWFLYNREASQYEE</sequence>
<feature type="region of interest" description="Disordered" evidence="1">
    <location>
        <begin position="187"/>
        <end position="222"/>
    </location>
</feature>
<evidence type="ECO:0000256" key="1">
    <source>
        <dbReference type="SAM" id="MobiDB-lite"/>
    </source>
</evidence>
<keyword evidence="3" id="KW-1185">Reference proteome</keyword>
<dbReference type="EMBL" id="JAKNSF020000056">
    <property type="protein sequence ID" value="KAK7724662.1"/>
    <property type="molecule type" value="Genomic_DNA"/>
</dbReference>
<dbReference type="Proteomes" id="UP001430848">
    <property type="component" value="Unassembled WGS sequence"/>
</dbReference>
<accession>A0ABR1P255</accession>
<proteinExistence type="predicted"/>
<organism evidence="2 3">
    <name type="scientific">Diaporthe eres</name>
    <name type="common">Phomopsis oblonga</name>
    <dbReference type="NCBI Taxonomy" id="83184"/>
    <lineage>
        <taxon>Eukaryota</taxon>
        <taxon>Fungi</taxon>
        <taxon>Dikarya</taxon>
        <taxon>Ascomycota</taxon>
        <taxon>Pezizomycotina</taxon>
        <taxon>Sordariomycetes</taxon>
        <taxon>Sordariomycetidae</taxon>
        <taxon>Diaporthales</taxon>
        <taxon>Diaporthaceae</taxon>
        <taxon>Diaporthe</taxon>
        <taxon>Diaporthe eres species complex</taxon>
    </lineage>
</organism>
<comment type="caution">
    <text evidence="2">The sequence shown here is derived from an EMBL/GenBank/DDBJ whole genome shotgun (WGS) entry which is preliminary data.</text>
</comment>
<reference evidence="2 3" key="1">
    <citation type="submission" date="2024-02" db="EMBL/GenBank/DDBJ databases">
        <title>De novo assembly and annotation of 12 fungi associated with fruit tree decline syndrome in Ontario, Canada.</title>
        <authorList>
            <person name="Sulman M."/>
            <person name="Ellouze W."/>
            <person name="Ilyukhin E."/>
        </authorList>
    </citation>
    <scope>NUCLEOTIDE SEQUENCE [LARGE SCALE GENOMIC DNA]</scope>
    <source>
        <strain evidence="2 3">M169</strain>
    </source>
</reference>
<evidence type="ECO:0000313" key="3">
    <source>
        <dbReference type="Proteomes" id="UP001430848"/>
    </source>
</evidence>
<protein>
    <submittedName>
        <fullName evidence="2">Uncharacterized protein</fullName>
    </submittedName>
</protein>
<gene>
    <name evidence="2" type="ORF">SLS63_008642</name>
</gene>
<feature type="compositionally biased region" description="Polar residues" evidence="1">
    <location>
        <begin position="208"/>
        <end position="218"/>
    </location>
</feature>
<feature type="compositionally biased region" description="Basic and acidic residues" evidence="1">
    <location>
        <begin position="18"/>
        <end position="30"/>
    </location>
</feature>
<feature type="compositionally biased region" description="Basic and acidic residues" evidence="1">
    <location>
        <begin position="1"/>
        <end position="11"/>
    </location>
</feature>